<organism evidence="1 2">
    <name type="scientific">Streptomyces boetiae</name>
    <dbReference type="NCBI Taxonomy" id="3075541"/>
    <lineage>
        <taxon>Bacteria</taxon>
        <taxon>Bacillati</taxon>
        <taxon>Actinomycetota</taxon>
        <taxon>Actinomycetes</taxon>
        <taxon>Kitasatosporales</taxon>
        <taxon>Streptomycetaceae</taxon>
        <taxon>Streptomyces</taxon>
    </lineage>
</organism>
<dbReference type="EMBL" id="JAVREN010000007">
    <property type="protein sequence ID" value="MDT0306629.1"/>
    <property type="molecule type" value="Genomic_DNA"/>
</dbReference>
<gene>
    <name evidence="1" type="ORF">RM780_06595</name>
</gene>
<evidence type="ECO:0000313" key="1">
    <source>
        <dbReference type="EMBL" id="MDT0306629.1"/>
    </source>
</evidence>
<dbReference type="SUPFAM" id="SSF54427">
    <property type="entry name" value="NTF2-like"/>
    <property type="match status" value="1"/>
</dbReference>
<protein>
    <recommendedName>
        <fullName evidence="3">SnoaL-like domain-containing protein</fullName>
    </recommendedName>
</protein>
<evidence type="ECO:0000313" key="2">
    <source>
        <dbReference type="Proteomes" id="UP001183388"/>
    </source>
</evidence>
<reference evidence="2" key="1">
    <citation type="submission" date="2023-07" db="EMBL/GenBank/DDBJ databases">
        <title>30 novel species of actinomycetes from the DSMZ collection.</title>
        <authorList>
            <person name="Nouioui I."/>
        </authorList>
    </citation>
    <scope>NUCLEOTIDE SEQUENCE [LARGE SCALE GENOMIC DNA]</scope>
    <source>
        <strain evidence="2">DSM 44917</strain>
    </source>
</reference>
<evidence type="ECO:0008006" key="3">
    <source>
        <dbReference type="Google" id="ProtNLM"/>
    </source>
</evidence>
<name>A0ABU2L4Y9_9ACTN</name>
<dbReference type="InterPro" id="IPR032710">
    <property type="entry name" value="NTF2-like_dom_sf"/>
</dbReference>
<dbReference type="RefSeq" id="WP_311629568.1">
    <property type="nucleotide sequence ID" value="NZ_JAVREN010000007.1"/>
</dbReference>
<comment type="caution">
    <text evidence="1">The sequence shown here is derived from an EMBL/GenBank/DDBJ whole genome shotgun (WGS) entry which is preliminary data.</text>
</comment>
<sequence>MNLFATRPRLSAEGAEALVRRWHRAITNRVPVEQLTPHLANGLRLDLPTGVLRGIEDFRRWYASGRHLPLAGEAVDLAEIRVSLPSPVHAQVMVTTTAEPGAAPVRQEWWVVRQEGGPRIRTISVHPSATAPATRAAALLGA</sequence>
<proteinExistence type="predicted"/>
<dbReference type="Proteomes" id="UP001183388">
    <property type="component" value="Unassembled WGS sequence"/>
</dbReference>
<accession>A0ABU2L4Y9</accession>
<keyword evidence="2" id="KW-1185">Reference proteome</keyword>